<comment type="caution">
    <text evidence="1">The sequence shown here is derived from an EMBL/GenBank/DDBJ whole genome shotgun (WGS) entry which is preliminary data.</text>
</comment>
<dbReference type="SUPFAM" id="SSF158446">
    <property type="entry name" value="IVS-encoded protein-like"/>
    <property type="match status" value="1"/>
</dbReference>
<dbReference type="InterPro" id="IPR012657">
    <property type="entry name" value="23S_rRNA-intervening_sequence"/>
</dbReference>
<sequence>MVHDNILLTKSLYFAARIVKLHKYLTKEKHESVISKQILRSGTSIGANANEAVYGISKADFVSKLHISLKETAETEYWLRLLILSEYLSETEGKSLINDCLEIKKILISTLNTTKQSR</sequence>
<evidence type="ECO:0000313" key="2">
    <source>
        <dbReference type="Proteomes" id="UP000824109"/>
    </source>
</evidence>
<dbReference type="InterPro" id="IPR036583">
    <property type="entry name" value="23S_rRNA_IVS_sf"/>
</dbReference>
<dbReference type="NCBIfam" id="TIGR02436">
    <property type="entry name" value="four helix bundle protein"/>
    <property type="match status" value="1"/>
</dbReference>
<gene>
    <name evidence="1" type="ORF">IAA61_10140</name>
</gene>
<accession>A0A9D1MDQ5</accession>
<protein>
    <submittedName>
        <fullName evidence="1">Four helix bundle protein</fullName>
    </submittedName>
</protein>
<reference evidence="1" key="1">
    <citation type="submission" date="2020-10" db="EMBL/GenBank/DDBJ databases">
        <authorList>
            <person name="Gilroy R."/>
        </authorList>
    </citation>
    <scope>NUCLEOTIDE SEQUENCE</scope>
    <source>
        <strain evidence="1">USAMLcec3-3695</strain>
    </source>
</reference>
<dbReference type="Pfam" id="PF05635">
    <property type="entry name" value="23S_rRNA_IVP"/>
    <property type="match status" value="1"/>
</dbReference>
<dbReference type="Gene3D" id="1.20.1440.60">
    <property type="entry name" value="23S rRNA-intervening sequence"/>
    <property type="match status" value="1"/>
</dbReference>
<dbReference type="Proteomes" id="UP000824109">
    <property type="component" value="Unassembled WGS sequence"/>
</dbReference>
<name>A0A9D1MDQ5_9FIRM</name>
<evidence type="ECO:0000313" key="1">
    <source>
        <dbReference type="EMBL" id="HIU58152.1"/>
    </source>
</evidence>
<proteinExistence type="predicted"/>
<dbReference type="PANTHER" id="PTHR38471:SF2">
    <property type="entry name" value="FOUR HELIX BUNDLE PROTEIN"/>
    <property type="match status" value="1"/>
</dbReference>
<organism evidence="1 2">
    <name type="scientific">Candidatus Ornithomonoglobus merdipullorum</name>
    <dbReference type="NCBI Taxonomy" id="2840895"/>
    <lineage>
        <taxon>Bacteria</taxon>
        <taxon>Bacillati</taxon>
        <taxon>Bacillota</taxon>
        <taxon>Clostridia</taxon>
        <taxon>Candidatus Ornithomonoglobus</taxon>
    </lineage>
</organism>
<dbReference type="EMBL" id="DVNB01000102">
    <property type="protein sequence ID" value="HIU58152.1"/>
    <property type="molecule type" value="Genomic_DNA"/>
</dbReference>
<dbReference type="PANTHER" id="PTHR38471">
    <property type="entry name" value="FOUR HELIX BUNDLE PROTEIN"/>
    <property type="match status" value="1"/>
</dbReference>
<dbReference type="AlphaFoldDB" id="A0A9D1MDQ5"/>
<reference evidence="1" key="2">
    <citation type="journal article" date="2021" name="PeerJ">
        <title>Extensive microbial diversity within the chicken gut microbiome revealed by metagenomics and culture.</title>
        <authorList>
            <person name="Gilroy R."/>
            <person name="Ravi A."/>
            <person name="Getino M."/>
            <person name="Pursley I."/>
            <person name="Horton D.L."/>
            <person name="Alikhan N.F."/>
            <person name="Baker D."/>
            <person name="Gharbi K."/>
            <person name="Hall N."/>
            <person name="Watson M."/>
            <person name="Adriaenssens E.M."/>
            <person name="Foster-Nyarko E."/>
            <person name="Jarju S."/>
            <person name="Secka A."/>
            <person name="Antonio M."/>
            <person name="Oren A."/>
            <person name="Chaudhuri R.R."/>
            <person name="La Ragione R."/>
            <person name="Hildebrand F."/>
            <person name="Pallen M.J."/>
        </authorList>
    </citation>
    <scope>NUCLEOTIDE SEQUENCE</scope>
    <source>
        <strain evidence="1">USAMLcec3-3695</strain>
    </source>
</reference>
<dbReference type="PIRSF" id="PIRSF035652">
    <property type="entry name" value="CHP02436"/>
    <property type="match status" value="1"/>
</dbReference>